<keyword evidence="4" id="KW-1185">Reference proteome</keyword>
<feature type="transmembrane region" description="Helical" evidence="1">
    <location>
        <begin position="12"/>
        <end position="32"/>
    </location>
</feature>
<keyword evidence="1" id="KW-1133">Transmembrane helix</keyword>
<dbReference type="EMBL" id="VUNR01000024">
    <property type="protein sequence ID" value="MSU09470.1"/>
    <property type="molecule type" value="Genomic_DNA"/>
</dbReference>
<keyword evidence="1" id="KW-0812">Transmembrane</keyword>
<evidence type="ECO:0000313" key="4">
    <source>
        <dbReference type="Proteomes" id="UP000433181"/>
    </source>
</evidence>
<dbReference type="GeneID" id="96779418"/>
<name>A0A6I2UIS8_9FIRM</name>
<proteinExistence type="predicted"/>
<protein>
    <submittedName>
        <fullName evidence="3">Pilus assembly protein</fullName>
    </submittedName>
</protein>
<organism evidence="3 4">
    <name type="scientific">Anaerovibrio slackiae</name>
    <dbReference type="NCBI Taxonomy" id="2652309"/>
    <lineage>
        <taxon>Bacteria</taxon>
        <taxon>Bacillati</taxon>
        <taxon>Bacillota</taxon>
        <taxon>Negativicutes</taxon>
        <taxon>Selenomonadales</taxon>
        <taxon>Selenomonadaceae</taxon>
        <taxon>Anaerovibrio</taxon>
    </lineage>
</organism>
<dbReference type="Proteomes" id="UP000433181">
    <property type="component" value="Unassembled WGS sequence"/>
</dbReference>
<dbReference type="Pfam" id="PF07811">
    <property type="entry name" value="TadE"/>
    <property type="match status" value="1"/>
</dbReference>
<comment type="caution">
    <text evidence="3">The sequence shown here is derived from an EMBL/GenBank/DDBJ whole genome shotgun (WGS) entry which is preliminary data.</text>
</comment>
<sequence>MLRGQRAQGIVEFAVVLPLFLLLSMGVIYFGMAFSDYLTMSNTVRSVAHEASLKSTDDDYKTIIRNATSGITMVSDIYVWQPDSKNGNNNDFLSVTYDADRHNVVVRAQAKLSKDSAIANAVNNMLGNSIGDAMSITYTMYTDRK</sequence>
<gene>
    <name evidence="3" type="ORF">FYJ84_10810</name>
</gene>
<keyword evidence="1" id="KW-0472">Membrane</keyword>
<evidence type="ECO:0000313" key="3">
    <source>
        <dbReference type="EMBL" id="MSU09470.1"/>
    </source>
</evidence>
<evidence type="ECO:0000256" key="1">
    <source>
        <dbReference type="SAM" id="Phobius"/>
    </source>
</evidence>
<dbReference type="RefSeq" id="WP_154407641.1">
    <property type="nucleotide sequence ID" value="NZ_VUNR01000024.1"/>
</dbReference>
<evidence type="ECO:0000259" key="2">
    <source>
        <dbReference type="Pfam" id="PF07811"/>
    </source>
</evidence>
<feature type="domain" description="TadE-like" evidence="2">
    <location>
        <begin position="8"/>
        <end position="48"/>
    </location>
</feature>
<reference evidence="3 4" key="1">
    <citation type="submission" date="2019-08" db="EMBL/GenBank/DDBJ databases">
        <title>In-depth cultivation of the pig gut microbiome towards novel bacterial diversity and tailored functional studies.</title>
        <authorList>
            <person name="Wylensek D."/>
            <person name="Hitch T.C.A."/>
            <person name="Clavel T."/>
        </authorList>
    </citation>
    <scope>NUCLEOTIDE SEQUENCE [LARGE SCALE GENOMIC DNA]</scope>
    <source>
        <strain evidence="3 4">WCA-693-APC-5D-A</strain>
    </source>
</reference>
<dbReference type="InterPro" id="IPR012495">
    <property type="entry name" value="TadE-like_dom"/>
</dbReference>
<accession>A0A6I2UIS8</accession>
<dbReference type="AlphaFoldDB" id="A0A6I2UIS8"/>